<accession>A0ABP7B1Y0</accession>
<keyword evidence="3" id="KW-1185">Reference proteome</keyword>
<proteinExistence type="predicted"/>
<gene>
    <name evidence="2" type="ORF">GCM10022202_02450</name>
</gene>
<comment type="caution">
    <text evidence="2">The sequence shown here is derived from an EMBL/GenBank/DDBJ whole genome shotgun (WGS) entry which is preliminary data.</text>
</comment>
<feature type="transmembrane region" description="Helical" evidence="1">
    <location>
        <begin position="81"/>
        <end position="105"/>
    </location>
</feature>
<keyword evidence="1" id="KW-1133">Transmembrane helix</keyword>
<name>A0ABP7B1Y0_9MICO</name>
<feature type="transmembrane region" description="Helical" evidence="1">
    <location>
        <begin position="117"/>
        <end position="137"/>
    </location>
</feature>
<feature type="transmembrane region" description="Helical" evidence="1">
    <location>
        <begin position="58"/>
        <end position="75"/>
    </location>
</feature>
<keyword evidence="1" id="KW-0472">Membrane</keyword>
<evidence type="ECO:0000313" key="3">
    <source>
        <dbReference type="Proteomes" id="UP001410795"/>
    </source>
</evidence>
<feature type="transmembrane region" description="Helical" evidence="1">
    <location>
        <begin position="32"/>
        <end position="51"/>
    </location>
</feature>
<evidence type="ECO:0000256" key="1">
    <source>
        <dbReference type="SAM" id="Phobius"/>
    </source>
</evidence>
<evidence type="ECO:0000313" key="2">
    <source>
        <dbReference type="EMBL" id="GAA3646706.1"/>
    </source>
</evidence>
<keyword evidence="1" id="KW-0812">Transmembrane</keyword>
<organism evidence="2 3">
    <name type="scientific">Microbacterium marinilacus</name>
    <dbReference type="NCBI Taxonomy" id="415209"/>
    <lineage>
        <taxon>Bacteria</taxon>
        <taxon>Bacillati</taxon>
        <taxon>Actinomycetota</taxon>
        <taxon>Actinomycetes</taxon>
        <taxon>Micrococcales</taxon>
        <taxon>Microbacteriaceae</taxon>
        <taxon>Microbacterium</taxon>
    </lineage>
</organism>
<protein>
    <submittedName>
        <fullName evidence="2">Uncharacterized protein</fullName>
    </submittedName>
</protein>
<dbReference type="PROSITE" id="PS51257">
    <property type="entry name" value="PROKAR_LIPOPROTEIN"/>
    <property type="match status" value="1"/>
</dbReference>
<dbReference type="RefSeq" id="WP_221857551.1">
    <property type="nucleotide sequence ID" value="NZ_BAAAYV010000002.1"/>
</dbReference>
<dbReference type="EMBL" id="BAAAYV010000002">
    <property type="protein sequence ID" value="GAA3646706.1"/>
    <property type="molecule type" value="Genomic_DNA"/>
</dbReference>
<dbReference type="Proteomes" id="UP001410795">
    <property type="component" value="Unassembled WGS sequence"/>
</dbReference>
<reference evidence="3" key="1">
    <citation type="journal article" date="2019" name="Int. J. Syst. Evol. Microbiol.">
        <title>The Global Catalogue of Microorganisms (GCM) 10K type strain sequencing project: providing services to taxonomists for standard genome sequencing and annotation.</title>
        <authorList>
            <consortium name="The Broad Institute Genomics Platform"/>
            <consortium name="The Broad Institute Genome Sequencing Center for Infectious Disease"/>
            <person name="Wu L."/>
            <person name="Ma J."/>
        </authorList>
    </citation>
    <scope>NUCLEOTIDE SEQUENCE [LARGE SCALE GENOMIC DNA]</scope>
    <source>
        <strain evidence="3">JCM 16546</strain>
    </source>
</reference>
<sequence length="156" mass="15482">MLTRIWPALAAWGAGLLHLAVAAGCPPPVLLALAALGLAELAWGAVVLHRGRLVMPRVVLGAAVAGVLVSTAVALGGGMGLIPLAAIIALLLYIAAAAGLVLRDIAKGRPGRRSRPLVGLLLGACMVAAITTPALALTGPGELAVPHGELSGHHGH</sequence>